<keyword evidence="2" id="KW-1185">Reference proteome</keyword>
<proteinExistence type="predicted"/>
<dbReference type="RefSeq" id="XP_021878306.1">
    <property type="nucleotide sequence ID" value="XM_022025277.1"/>
</dbReference>
<organism evidence="1 2">
    <name type="scientific">Lobosporangium transversale</name>
    <dbReference type="NCBI Taxonomy" id="64571"/>
    <lineage>
        <taxon>Eukaryota</taxon>
        <taxon>Fungi</taxon>
        <taxon>Fungi incertae sedis</taxon>
        <taxon>Mucoromycota</taxon>
        <taxon>Mortierellomycotina</taxon>
        <taxon>Mortierellomycetes</taxon>
        <taxon>Mortierellales</taxon>
        <taxon>Mortierellaceae</taxon>
        <taxon>Lobosporangium</taxon>
    </lineage>
</organism>
<name>A0A1Y2GDY6_9FUNG</name>
<reference evidence="1 2" key="1">
    <citation type="submission" date="2016-07" db="EMBL/GenBank/DDBJ databases">
        <title>Pervasive Adenine N6-methylation of Active Genes in Fungi.</title>
        <authorList>
            <consortium name="DOE Joint Genome Institute"/>
            <person name="Mondo S.J."/>
            <person name="Dannebaum R.O."/>
            <person name="Kuo R.C."/>
            <person name="Labutti K."/>
            <person name="Haridas S."/>
            <person name="Kuo A."/>
            <person name="Salamov A."/>
            <person name="Ahrendt S.R."/>
            <person name="Lipzen A."/>
            <person name="Sullivan W."/>
            <person name="Andreopoulos W.B."/>
            <person name="Clum A."/>
            <person name="Lindquist E."/>
            <person name="Daum C."/>
            <person name="Ramamoorthy G.K."/>
            <person name="Gryganskyi A."/>
            <person name="Culley D."/>
            <person name="Magnuson J.K."/>
            <person name="James T.Y."/>
            <person name="O'Malley M.A."/>
            <person name="Stajich J.E."/>
            <person name="Spatafora J.W."/>
            <person name="Visel A."/>
            <person name="Grigoriev I.V."/>
        </authorList>
    </citation>
    <scope>NUCLEOTIDE SEQUENCE [LARGE SCALE GENOMIC DNA]</scope>
    <source>
        <strain evidence="1 2">NRRL 3116</strain>
    </source>
</reference>
<sequence>MPLSFQDPSILGRRVALPGTRSGAKILTNQQSRKFVADIFGCRLDELRLLQDSDRARKPDKIQDLESFLELYEWLEFLPGAEMDEPTAAAPLMPPLPSPARSSAPVVSSCGRKEGTLLALIMNFGSIAESAKEQPVEMKQWLIQRIERLVQHGALLRVGEEKKLIRINPALVRQFRKFDQKSNNNENKNSWSSLN</sequence>
<dbReference type="EMBL" id="MCFF01000039">
    <property type="protein sequence ID" value="ORZ08072.1"/>
    <property type="molecule type" value="Genomic_DNA"/>
</dbReference>
<accession>A0A1Y2GDY6</accession>
<protein>
    <submittedName>
        <fullName evidence="1">Uncharacterized protein</fullName>
    </submittedName>
</protein>
<gene>
    <name evidence="1" type="ORF">BCR41DRAFT_359869</name>
</gene>
<dbReference type="AlphaFoldDB" id="A0A1Y2GDY6"/>
<dbReference type="InParanoid" id="A0A1Y2GDY6"/>
<evidence type="ECO:0000313" key="2">
    <source>
        <dbReference type="Proteomes" id="UP000193648"/>
    </source>
</evidence>
<dbReference type="OrthoDB" id="1920326at2759"/>
<dbReference type="Proteomes" id="UP000193648">
    <property type="component" value="Unassembled WGS sequence"/>
</dbReference>
<comment type="caution">
    <text evidence="1">The sequence shown here is derived from an EMBL/GenBank/DDBJ whole genome shotgun (WGS) entry which is preliminary data.</text>
</comment>
<dbReference type="GeneID" id="33567121"/>
<evidence type="ECO:0000313" key="1">
    <source>
        <dbReference type="EMBL" id="ORZ08072.1"/>
    </source>
</evidence>